<protein>
    <submittedName>
        <fullName evidence="1">Uncharacterized protein</fullName>
    </submittedName>
</protein>
<accession>A0A0F9MLY6</accession>
<reference evidence="1" key="1">
    <citation type="journal article" date="2015" name="Nature">
        <title>Complex archaea that bridge the gap between prokaryotes and eukaryotes.</title>
        <authorList>
            <person name="Spang A."/>
            <person name="Saw J.H."/>
            <person name="Jorgensen S.L."/>
            <person name="Zaremba-Niedzwiedzka K."/>
            <person name="Martijn J."/>
            <person name="Lind A.E."/>
            <person name="van Eijk R."/>
            <person name="Schleper C."/>
            <person name="Guy L."/>
            <person name="Ettema T.J."/>
        </authorList>
    </citation>
    <scope>NUCLEOTIDE SEQUENCE</scope>
</reference>
<comment type="caution">
    <text evidence="1">The sequence shown here is derived from an EMBL/GenBank/DDBJ whole genome shotgun (WGS) entry which is preliminary data.</text>
</comment>
<organism evidence="1">
    <name type="scientific">marine sediment metagenome</name>
    <dbReference type="NCBI Taxonomy" id="412755"/>
    <lineage>
        <taxon>unclassified sequences</taxon>
        <taxon>metagenomes</taxon>
        <taxon>ecological metagenomes</taxon>
    </lineage>
</organism>
<name>A0A0F9MLY6_9ZZZZ</name>
<gene>
    <name evidence="1" type="ORF">LCGC14_1138350</name>
</gene>
<proteinExistence type="predicted"/>
<dbReference type="EMBL" id="LAZR01005383">
    <property type="protein sequence ID" value="KKN00377.1"/>
    <property type="molecule type" value="Genomic_DNA"/>
</dbReference>
<evidence type="ECO:0000313" key="1">
    <source>
        <dbReference type="EMBL" id="KKN00377.1"/>
    </source>
</evidence>
<sequence>MKMINNNSQNLIYECDKDFYLFSAGSASKILVSINIQKKDFIAVSSIDLNSIFSIDRSSVNPIFFPKNAISTLITDSEIGEEIKFPSISNKVFEPEFFDEITESKRFLELEDNWDDLGSKSYKLETWVKMKDFLLKFAQDFYSRSSLILPVPYINPGKASAFDLHWKTKSFELLLRIPEEHNVPISFYGDNYENIKIRGTLEKSKLDSLIEWIRLYF</sequence>
<dbReference type="AlphaFoldDB" id="A0A0F9MLY6"/>